<dbReference type="PANTHER" id="PTHR47623">
    <property type="entry name" value="OS09G0287300 PROTEIN"/>
    <property type="match status" value="1"/>
</dbReference>
<name>A0ABS9ZXA5_9SPHI</name>
<accession>A0ABS9ZXA5</accession>
<dbReference type="CDD" id="cd07067">
    <property type="entry name" value="HP_PGM_like"/>
    <property type="match status" value="1"/>
</dbReference>
<evidence type="ECO:0000313" key="1">
    <source>
        <dbReference type="EMBL" id="MCJ0742925.1"/>
    </source>
</evidence>
<dbReference type="EMBL" id="JALGBH010000002">
    <property type="protein sequence ID" value="MCJ0742925.1"/>
    <property type="molecule type" value="Genomic_DNA"/>
</dbReference>
<keyword evidence="2" id="KW-1185">Reference proteome</keyword>
<dbReference type="InterPro" id="IPR013078">
    <property type="entry name" value="His_Pase_superF_clade-1"/>
</dbReference>
<protein>
    <submittedName>
        <fullName evidence="1">Histidine phosphatase family protein</fullName>
    </submittedName>
</protein>
<organism evidence="1 2">
    <name type="scientific">Pedobacter montanisoli</name>
    <dbReference type="NCBI Taxonomy" id="2923277"/>
    <lineage>
        <taxon>Bacteria</taxon>
        <taxon>Pseudomonadati</taxon>
        <taxon>Bacteroidota</taxon>
        <taxon>Sphingobacteriia</taxon>
        <taxon>Sphingobacteriales</taxon>
        <taxon>Sphingobacteriaceae</taxon>
        <taxon>Pedobacter</taxon>
    </lineage>
</organism>
<dbReference type="InterPro" id="IPR029033">
    <property type="entry name" value="His_PPase_superfam"/>
</dbReference>
<dbReference type="Gene3D" id="3.40.50.1240">
    <property type="entry name" value="Phosphoglycerate mutase-like"/>
    <property type="match status" value="1"/>
</dbReference>
<gene>
    <name evidence="1" type="ORF">MMF97_09405</name>
</gene>
<reference evidence="1" key="1">
    <citation type="submission" date="2022-03" db="EMBL/GenBank/DDBJ databases">
        <authorList>
            <person name="Woo C.Y."/>
        </authorList>
    </citation>
    <scope>NUCLEOTIDE SEQUENCE</scope>
    <source>
        <strain evidence="1">CYS-01</strain>
    </source>
</reference>
<evidence type="ECO:0000313" key="2">
    <source>
        <dbReference type="Proteomes" id="UP001165460"/>
    </source>
</evidence>
<dbReference type="PANTHER" id="PTHR47623:SF1">
    <property type="entry name" value="OS09G0287300 PROTEIN"/>
    <property type="match status" value="1"/>
</dbReference>
<dbReference type="Pfam" id="PF00300">
    <property type="entry name" value="His_Phos_1"/>
    <property type="match status" value="1"/>
</dbReference>
<dbReference type="Proteomes" id="UP001165460">
    <property type="component" value="Unassembled WGS sequence"/>
</dbReference>
<proteinExistence type="predicted"/>
<sequence>MAKQLFIIRHGKSDWGNHGLKDFDRPLNARGHRNAPEMVQRLVSKSIVAQLVVSSPALRALTTAKYFAAGWNIVPDQLQTNLSIYEAQTKTLLKIINGFDNQYDRIALFGHNPGFTDLLNYLTNMHIGNIPTCGVAVIEFPFDEWELVSGGTGKLLLFDYPKSNQD</sequence>
<comment type="caution">
    <text evidence="1">The sequence shown here is derived from an EMBL/GenBank/DDBJ whole genome shotgun (WGS) entry which is preliminary data.</text>
</comment>
<dbReference type="RefSeq" id="WP_243361825.1">
    <property type="nucleotide sequence ID" value="NZ_JALGBH010000002.1"/>
</dbReference>
<dbReference type="SUPFAM" id="SSF53254">
    <property type="entry name" value="Phosphoglycerate mutase-like"/>
    <property type="match status" value="1"/>
</dbReference>